<feature type="domain" description="HTH lacI-type" evidence="4">
    <location>
        <begin position="75"/>
        <end position="130"/>
    </location>
</feature>
<dbReference type="PROSITE" id="PS50932">
    <property type="entry name" value="HTH_LACI_2"/>
    <property type="match status" value="1"/>
</dbReference>
<evidence type="ECO:0000256" key="3">
    <source>
        <dbReference type="ARBA" id="ARBA00023163"/>
    </source>
</evidence>
<gene>
    <name evidence="5" type="ORF">D7I47_14005</name>
</gene>
<evidence type="ECO:0000313" key="5">
    <source>
        <dbReference type="EMBL" id="AYF99259.1"/>
    </source>
</evidence>
<dbReference type="PANTHER" id="PTHR30146:SF153">
    <property type="entry name" value="LACTOSE OPERON REPRESSOR"/>
    <property type="match status" value="1"/>
</dbReference>
<keyword evidence="1" id="KW-0805">Transcription regulation</keyword>
<evidence type="ECO:0000256" key="1">
    <source>
        <dbReference type="ARBA" id="ARBA00023015"/>
    </source>
</evidence>
<dbReference type="InterPro" id="IPR028082">
    <property type="entry name" value="Peripla_BP_I"/>
</dbReference>
<evidence type="ECO:0000313" key="6">
    <source>
        <dbReference type="Proteomes" id="UP000278886"/>
    </source>
</evidence>
<sequence>MSPAAYESFSRIETRPESGGADVLVVISTSLSRREYDVLRDCHVTMTRYADNCHVSTSLRYAGSMKVEGMRRRPPTSKDVAQLAGVSRSTVSQIFNRGSDRFDPATVKRVTDAAAELDYRPSQAGRNLASGRSSTVVVLVPDTTFSYNLQDMVDRITADVQDFSMNVVLRFFRIGRDDVTPLLEMQPFAVMDFAGLSPRDVQRLARNGTAVVPDDRRSIRVGVDDVGRAQVDLLAECRVGRLLYARLRDERSDPYGPPRADAVRRRAEERGLPKLEIVEVPLDVEGAQIALAPYLVDGTAIAAYNDDVAIAVLGACVDLGFDVPRQVRVVGVDHTRIGQLVRPRLSTIAMKGEELVDEVVKQLRAVAEHRDVPPIRVTGIARPVVGDTT</sequence>
<evidence type="ECO:0000256" key="2">
    <source>
        <dbReference type="ARBA" id="ARBA00023125"/>
    </source>
</evidence>
<protein>
    <submittedName>
        <fullName evidence="5">LacI family transcriptional regulator</fullName>
    </submittedName>
</protein>
<keyword evidence="3" id="KW-0804">Transcription</keyword>
<dbReference type="Pfam" id="PF13377">
    <property type="entry name" value="Peripla_BP_3"/>
    <property type="match status" value="1"/>
</dbReference>
<dbReference type="GO" id="GO:0000976">
    <property type="term" value="F:transcription cis-regulatory region binding"/>
    <property type="evidence" value="ECO:0007669"/>
    <property type="project" value="TreeGrafter"/>
</dbReference>
<dbReference type="Proteomes" id="UP000278886">
    <property type="component" value="Chromosome"/>
</dbReference>
<dbReference type="InterPro" id="IPR046335">
    <property type="entry name" value="LacI/GalR-like_sensor"/>
</dbReference>
<dbReference type="SUPFAM" id="SSF47413">
    <property type="entry name" value="lambda repressor-like DNA-binding domains"/>
    <property type="match status" value="1"/>
</dbReference>
<dbReference type="Pfam" id="PF00356">
    <property type="entry name" value="LacI"/>
    <property type="match status" value="1"/>
</dbReference>
<dbReference type="GO" id="GO:0003700">
    <property type="term" value="F:DNA-binding transcription factor activity"/>
    <property type="evidence" value="ECO:0007669"/>
    <property type="project" value="TreeGrafter"/>
</dbReference>
<dbReference type="InterPro" id="IPR000843">
    <property type="entry name" value="HTH_LacI"/>
</dbReference>
<dbReference type="Gene3D" id="1.10.260.40">
    <property type="entry name" value="lambda repressor-like DNA-binding domains"/>
    <property type="match status" value="1"/>
</dbReference>
<dbReference type="OrthoDB" id="3288692at2"/>
<name>A0A387BEC8_9MICO</name>
<reference evidence="6" key="1">
    <citation type="submission" date="2018-09" db="EMBL/GenBank/DDBJ databases">
        <title>Genome sequencing of strain 2DFWR-13.</title>
        <authorList>
            <person name="Heo J."/>
            <person name="Kim S.-J."/>
            <person name="Kwon S.-W."/>
        </authorList>
    </citation>
    <scope>NUCLEOTIDE SEQUENCE [LARGE SCALE GENOMIC DNA]</scope>
    <source>
        <strain evidence="6">2DFWR-13</strain>
    </source>
</reference>
<dbReference type="SMART" id="SM00354">
    <property type="entry name" value="HTH_LACI"/>
    <property type="match status" value="1"/>
</dbReference>
<dbReference type="InterPro" id="IPR010982">
    <property type="entry name" value="Lambda_DNA-bd_dom_sf"/>
</dbReference>
<evidence type="ECO:0000259" key="4">
    <source>
        <dbReference type="PROSITE" id="PS50932"/>
    </source>
</evidence>
<dbReference type="AlphaFoldDB" id="A0A387BEC8"/>
<proteinExistence type="predicted"/>
<dbReference type="PANTHER" id="PTHR30146">
    <property type="entry name" value="LACI-RELATED TRANSCRIPTIONAL REPRESSOR"/>
    <property type="match status" value="1"/>
</dbReference>
<dbReference type="SUPFAM" id="SSF53822">
    <property type="entry name" value="Periplasmic binding protein-like I"/>
    <property type="match status" value="1"/>
</dbReference>
<dbReference type="CDD" id="cd01392">
    <property type="entry name" value="HTH_LacI"/>
    <property type="match status" value="1"/>
</dbReference>
<accession>A0A387BEC8</accession>
<dbReference type="KEGG" id="lyd:D7I47_14005"/>
<keyword evidence="6" id="KW-1185">Reference proteome</keyword>
<dbReference type="EMBL" id="CP032630">
    <property type="protein sequence ID" value="AYF99259.1"/>
    <property type="molecule type" value="Genomic_DNA"/>
</dbReference>
<organism evidence="5 6">
    <name type="scientific">Protaetiibacter intestinalis</name>
    <dbReference type="NCBI Taxonomy" id="2419774"/>
    <lineage>
        <taxon>Bacteria</taxon>
        <taxon>Bacillati</taxon>
        <taxon>Actinomycetota</taxon>
        <taxon>Actinomycetes</taxon>
        <taxon>Micrococcales</taxon>
        <taxon>Microbacteriaceae</taxon>
        <taxon>Protaetiibacter</taxon>
    </lineage>
</organism>
<dbReference type="Gene3D" id="3.40.50.2300">
    <property type="match status" value="2"/>
</dbReference>
<keyword evidence="2" id="KW-0238">DNA-binding</keyword>